<proteinExistence type="predicted"/>
<evidence type="ECO:0000256" key="1">
    <source>
        <dbReference type="SAM" id="Phobius"/>
    </source>
</evidence>
<feature type="transmembrane region" description="Helical" evidence="1">
    <location>
        <begin position="136"/>
        <end position="161"/>
    </location>
</feature>
<dbReference type="AlphaFoldDB" id="A0A6J5DFC3"/>
<keyword evidence="3" id="KW-1185">Reference proteome</keyword>
<evidence type="ECO:0000313" key="2">
    <source>
        <dbReference type="EMBL" id="CAB3751685.1"/>
    </source>
</evidence>
<organism evidence="2 3">
    <name type="scientific">Paraburkholderia solisilvae</name>
    <dbReference type="NCBI Taxonomy" id="624376"/>
    <lineage>
        <taxon>Bacteria</taxon>
        <taxon>Pseudomonadati</taxon>
        <taxon>Pseudomonadota</taxon>
        <taxon>Betaproteobacteria</taxon>
        <taxon>Burkholderiales</taxon>
        <taxon>Burkholderiaceae</taxon>
        <taxon>Paraburkholderia</taxon>
    </lineage>
</organism>
<dbReference type="RefSeq" id="WP_175110101.1">
    <property type="nucleotide sequence ID" value="NZ_CADIKF010000007.1"/>
</dbReference>
<feature type="transmembrane region" description="Helical" evidence="1">
    <location>
        <begin position="241"/>
        <end position="261"/>
    </location>
</feature>
<sequence>MAPNFTVFSGNRMLALAVSVIAASLWFAAVVAAPEFQRAWLSVIAVCLAVPLLLLRGAWQALRHTSLTAARRMRTWMAIAIPLALWLGSVWVIAAKGLLLPGVIRFPLLPLLIVVPTAIAVVVLRRSLHIGKILDVTPVAWLIGIQSYRVVGAVFFLGWTAGSMPGVFAWPAGIGDVITGVMAFPVAAAIASGQSRSVRAAVIWNVFGLGDLILAILLGALTSPGPLQYLHFDPANLGIGAYPYAIIPAFIVPGSFLLHILSLRQLLRKPRFSDSIAPVAMREADQFL</sequence>
<feature type="transmembrane region" description="Helical" evidence="1">
    <location>
        <begin position="39"/>
        <end position="55"/>
    </location>
</feature>
<accession>A0A6J5DFC3</accession>
<feature type="transmembrane region" description="Helical" evidence="1">
    <location>
        <begin position="167"/>
        <end position="190"/>
    </location>
</feature>
<feature type="transmembrane region" description="Helical" evidence="1">
    <location>
        <begin position="76"/>
        <end position="94"/>
    </location>
</feature>
<keyword evidence="1" id="KW-0472">Membrane</keyword>
<gene>
    <name evidence="2" type="ORF">LMG29739_01357</name>
</gene>
<dbReference type="Proteomes" id="UP000494329">
    <property type="component" value="Unassembled WGS sequence"/>
</dbReference>
<protein>
    <submittedName>
        <fullName evidence="2">Uncharacterized protein</fullName>
    </submittedName>
</protein>
<feature type="transmembrane region" description="Helical" evidence="1">
    <location>
        <begin position="202"/>
        <end position="221"/>
    </location>
</feature>
<keyword evidence="1" id="KW-0812">Transmembrane</keyword>
<keyword evidence="1" id="KW-1133">Transmembrane helix</keyword>
<dbReference type="EMBL" id="CADIKF010000007">
    <property type="protein sequence ID" value="CAB3751685.1"/>
    <property type="molecule type" value="Genomic_DNA"/>
</dbReference>
<name>A0A6J5DFC3_9BURK</name>
<feature type="transmembrane region" description="Helical" evidence="1">
    <location>
        <begin position="106"/>
        <end position="124"/>
    </location>
</feature>
<evidence type="ECO:0000313" key="3">
    <source>
        <dbReference type="Proteomes" id="UP000494329"/>
    </source>
</evidence>
<reference evidence="2 3" key="1">
    <citation type="submission" date="2020-04" db="EMBL/GenBank/DDBJ databases">
        <authorList>
            <person name="De Canck E."/>
        </authorList>
    </citation>
    <scope>NUCLEOTIDE SEQUENCE [LARGE SCALE GENOMIC DNA]</scope>
    <source>
        <strain evidence="2 3">LMG 29739</strain>
    </source>
</reference>
<feature type="transmembrane region" description="Helical" evidence="1">
    <location>
        <begin position="12"/>
        <end position="33"/>
    </location>
</feature>